<evidence type="ECO:0000313" key="3">
    <source>
        <dbReference type="Proteomes" id="UP000289691"/>
    </source>
</evidence>
<dbReference type="AlphaFoldDB" id="A0A498L6S9"/>
<dbReference type="EMBL" id="RDFA01000002">
    <property type="protein sequence ID" value="RXK50415.1"/>
    <property type="molecule type" value="Genomic_DNA"/>
</dbReference>
<evidence type="ECO:0000313" key="2">
    <source>
        <dbReference type="EMBL" id="RXK50415.1"/>
    </source>
</evidence>
<keyword evidence="1" id="KW-0472">Membrane</keyword>
<accession>A0A498L6S9</accession>
<name>A0A498L6S9_9EURY</name>
<reference evidence="2 3" key="1">
    <citation type="submission" date="2019-01" db="EMBL/GenBank/DDBJ databases">
        <title>Halorientalis sp. F13-25 a new haloarchaeum isolated from hypersaline water.</title>
        <authorList>
            <person name="Ana D.-V."/>
            <person name="Cristina S.-P."/>
            <person name="Antonio V."/>
        </authorList>
    </citation>
    <scope>NUCLEOTIDE SEQUENCE [LARGE SCALE GENOMIC DNA]</scope>
    <source>
        <strain evidence="2 3">F13-25</strain>
    </source>
</reference>
<feature type="transmembrane region" description="Helical" evidence="1">
    <location>
        <begin position="12"/>
        <end position="32"/>
    </location>
</feature>
<dbReference type="Proteomes" id="UP000289691">
    <property type="component" value="Unassembled WGS sequence"/>
</dbReference>
<gene>
    <name evidence="2" type="ORF">EAF64_07635</name>
</gene>
<keyword evidence="3" id="KW-1185">Reference proteome</keyword>
<proteinExistence type="predicted"/>
<sequence length="78" mass="8764">MPDNLDRYKLFVYGLILLFLPVLFIGFTLSFLQFSGAVALGELSALELVELYVIELVLFGGLIYGLYLLAERFGRDAL</sequence>
<feature type="transmembrane region" description="Helical" evidence="1">
    <location>
        <begin position="52"/>
        <end position="70"/>
    </location>
</feature>
<dbReference type="RefSeq" id="WP_129068375.1">
    <property type="nucleotide sequence ID" value="NZ_RDFA01000002.1"/>
</dbReference>
<keyword evidence="1" id="KW-1133">Transmembrane helix</keyword>
<protein>
    <submittedName>
        <fullName evidence="2">Uncharacterized protein</fullName>
    </submittedName>
</protein>
<organism evidence="2 3">
    <name type="scientific">Halorientalis pallida</name>
    <dbReference type="NCBI Taxonomy" id="2479928"/>
    <lineage>
        <taxon>Archaea</taxon>
        <taxon>Methanobacteriati</taxon>
        <taxon>Methanobacteriota</taxon>
        <taxon>Stenosarchaea group</taxon>
        <taxon>Halobacteria</taxon>
        <taxon>Halobacteriales</taxon>
        <taxon>Haloarculaceae</taxon>
        <taxon>Halorientalis</taxon>
    </lineage>
</organism>
<keyword evidence="1" id="KW-0812">Transmembrane</keyword>
<evidence type="ECO:0000256" key="1">
    <source>
        <dbReference type="SAM" id="Phobius"/>
    </source>
</evidence>
<comment type="caution">
    <text evidence="2">The sequence shown here is derived from an EMBL/GenBank/DDBJ whole genome shotgun (WGS) entry which is preliminary data.</text>
</comment>